<dbReference type="EMBL" id="OZ021737">
    <property type="protein sequence ID" value="CAK9317668.1"/>
    <property type="molecule type" value="Genomic_DNA"/>
</dbReference>
<protein>
    <submittedName>
        <fullName evidence="1">Uncharacterized protein</fullName>
    </submittedName>
</protein>
<name>A0ABP0YB21_9ROSI</name>
<accession>A0ABP0YB21</accession>
<proteinExistence type="predicted"/>
<evidence type="ECO:0000313" key="1">
    <source>
        <dbReference type="EMBL" id="CAK9317668.1"/>
    </source>
</evidence>
<gene>
    <name evidence="1" type="ORF">CITCOLO1_LOCUS9579</name>
</gene>
<reference evidence="1 2" key="1">
    <citation type="submission" date="2024-03" db="EMBL/GenBank/DDBJ databases">
        <authorList>
            <person name="Gkanogiannis A."/>
            <person name="Becerra Lopez-Lavalle L."/>
        </authorList>
    </citation>
    <scope>NUCLEOTIDE SEQUENCE [LARGE SCALE GENOMIC DNA]</scope>
</reference>
<keyword evidence="2" id="KW-1185">Reference proteome</keyword>
<sequence>MPFIEYHCPVPYPLLYSVNPRTKFNTVLRRFRGSVVTLQRFDKTVRRTPASVALNVATFDRKRAPEAQECENYKSTPNASATQGAAMLCSTLKCRERKWQEHSDAPLERNYIPRIDG</sequence>
<organism evidence="1 2">
    <name type="scientific">Citrullus colocynthis</name>
    <name type="common">colocynth</name>
    <dbReference type="NCBI Taxonomy" id="252529"/>
    <lineage>
        <taxon>Eukaryota</taxon>
        <taxon>Viridiplantae</taxon>
        <taxon>Streptophyta</taxon>
        <taxon>Embryophyta</taxon>
        <taxon>Tracheophyta</taxon>
        <taxon>Spermatophyta</taxon>
        <taxon>Magnoliopsida</taxon>
        <taxon>eudicotyledons</taxon>
        <taxon>Gunneridae</taxon>
        <taxon>Pentapetalae</taxon>
        <taxon>rosids</taxon>
        <taxon>fabids</taxon>
        <taxon>Cucurbitales</taxon>
        <taxon>Cucurbitaceae</taxon>
        <taxon>Benincaseae</taxon>
        <taxon>Citrullus</taxon>
    </lineage>
</organism>
<evidence type="ECO:0000313" key="2">
    <source>
        <dbReference type="Proteomes" id="UP001642487"/>
    </source>
</evidence>
<dbReference type="Proteomes" id="UP001642487">
    <property type="component" value="Chromosome 3"/>
</dbReference>